<proteinExistence type="predicted"/>
<name>A0A834TZG4_9FABA</name>
<dbReference type="AlphaFoldDB" id="A0A834TZG4"/>
<sequence length="299" mass="34191">MFEDMNTGGHFMKGFVHFDLRKPIRKGVNLGNTKDGIFWVDFRYEKIPKFCCTCGLFGHEVEECMASKTAREKGEAFEPKDMGAWLKASNVGKKIEWMGTTSLKKNKNEIGCERRVGAVRKFETKDLLEKLARMSMRDREVRENTSVMEGSTGRESFNDHKGRRKEDAEDTAVKSKNMELVKPNEHRDEMSTLACLQKFVEEKHIMQNINENDEEGRVFVAIQNMVGIVDVQSQEVSKENVDPKSKSLNMKMWKRMARNISQSPKKGVSELVGGKRKLSLADMTFNDMAELVGRKITTC</sequence>
<dbReference type="OrthoDB" id="1924068at2759"/>
<feature type="compositionally biased region" description="Polar residues" evidence="1">
    <location>
        <begin position="144"/>
        <end position="155"/>
    </location>
</feature>
<keyword evidence="4" id="KW-1185">Reference proteome</keyword>
<dbReference type="EMBL" id="JAAIUW010000006">
    <property type="protein sequence ID" value="KAF7826694.1"/>
    <property type="molecule type" value="Genomic_DNA"/>
</dbReference>
<evidence type="ECO:0000259" key="2">
    <source>
        <dbReference type="Pfam" id="PF14392"/>
    </source>
</evidence>
<organism evidence="3 4">
    <name type="scientific">Senna tora</name>
    <dbReference type="NCBI Taxonomy" id="362788"/>
    <lineage>
        <taxon>Eukaryota</taxon>
        <taxon>Viridiplantae</taxon>
        <taxon>Streptophyta</taxon>
        <taxon>Embryophyta</taxon>
        <taxon>Tracheophyta</taxon>
        <taxon>Spermatophyta</taxon>
        <taxon>Magnoliopsida</taxon>
        <taxon>eudicotyledons</taxon>
        <taxon>Gunneridae</taxon>
        <taxon>Pentapetalae</taxon>
        <taxon>rosids</taxon>
        <taxon>fabids</taxon>
        <taxon>Fabales</taxon>
        <taxon>Fabaceae</taxon>
        <taxon>Caesalpinioideae</taxon>
        <taxon>Cassia clade</taxon>
        <taxon>Senna</taxon>
    </lineage>
</organism>
<dbReference type="PANTHER" id="PTHR31286:SF167">
    <property type="entry name" value="OS09G0268800 PROTEIN"/>
    <property type="match status" value="1"/>
</dbReference>
<evidence type="ECO:0000256" key="1">
    <source>
        <dbReference type="SAM" id="MobiDB-lite"/>
    </source>
</evidence>
<evidence type="ECO:0000313" key="3">
    <source>
        <dbReference type="EMBL" id="KAF7826694.1"/>
    </source>
</evidence>
<feature type="domain" description="Zinc knuckle CX2CX4HX4C" evidence="2">
    <location>
        <begin position="18"/>
        <end position="64"/>
    </location>
</feature>
<evidence type="ECO:0000313" key="4">
    <source>
        <dbReference type="Proteomes" id="UP000634136"/>
    </source>
</evidence>
<dbReference type="Pfam" id="PF14392">
    <property type="entry name" value="zf-CCHC_4"/>
    <property type="match status" value="1"/>
</dbReference>
<gene>
    <name evidence="3" type="ORF">G2W53_017858</name>
</gene>
<dbReference type="Proteomes" id="UP000634136">
    <property type="component" value="Unassembled WGS sequence"/>
</dbReference>
<reference evidence="3" key="1">
    <citation type="submission" date="2020-09" db="EMBL/GenBank/DDBJ databases">
        <title>Genome-Enabled Discovery of Anthraquinone Biosynthesis in Senna tora.</title>
        <authorList>
            <person name="Kang S.-H."/>
            <person name="Pandey R.P."/>
            <person name="Lee C.-M."/>
            <person name="Sim J.-S."/>
            <person name="Jeong J.-T."/>
            <person name="Choi B.-S."/>
            <person name="Jung M."/>
            <person name="Ginzburg D."/>
            <person name="Zhao K."/>
            <person name="Won S.Y."/>
            <person name="Oh T.-J."/>
            <person name="Yu Y."/>
            <person name="Kim N.-H."/>
            <person name="Lee O.R."/>
            <person name="Lee T.-H."/>
            <person name="Bashyal P."/>
            <person name="Kim T.-S."/>
            <person name="Lee W.-H."/>
            <person name="Kawkins C."/>
            <person name="Kim C.-K."/>
            <person name="Kim J.S."/>
            <person name="Ahn B.O."/>
            <person name="Rhee S.Y."/>
            <person name="Sohng J.K."/>
        </authorList>
    </citation>
    <scope>NUCLEOTIDE SEQUENCE</scope>
    <source>
        <tissue evidence="3">Leaf</tissue>
    </source>
</reference>
<accession>A0A834TZG4</accession>
<feature type="compositionally biased region" description="Basic and acidic residues" evidence="1">
    <location>
        <begin position="156"/>
        <end position="174"/>
    </location>
</feature>
<dbReference type="InterPro" id="IPR025836">
    <property type="entry name" value="Zn_knuckle_CX2CX4HX4C"/>
</dbReference>
<protein>
    <submittedName>
        <fullName evidence="3">Cysteine desulfurase mitochondrial-like</fullName>
    </submittedName>
</protein>
<dbReference type="InterPro" id="IPR040256">
    <property type="entry name" value="At4g02000-like"/>
</dbReference>
<dbReference type="PANTHER" id="PTHR31286">
    <property type="entry name" value="GLYCINE-RICH CELL WALL STRUCTURAL PROTEIN 1.8-LIKE"/>
    <property type="match status" value="1"/>
</dbReference>
<comment type="caution">
    <text evidence="3">The sequence shown here is derived from an EMBL/GenBank/DDBJ whole genome shotgun (WGS) entry which is preliminary data.</text>
</comment>
<feature type="region of interest" description="Disordered" evidence="1">
    <location>
        <begin position="139"/>
        <end position="174"/>
    </location>
</feature>